<dbReference type="VEuPathDB" id="TriTrypDB:Lsey_0075_0230"/>
<feature type="compositionally biased region" description="Polar residues" evidence="1">
    <location>
        <begin position="602"/>
        <end position="613"/>
    </location>
</feature>
<gene>
    <name evidence="2" type="ORF">ABL78_3170</name>
</gene>
<feature type="region of interest" description="Disordered" evidence="1">
    <location>
        <begin position="1"/>
        <end position="140"/>
    </location>
</feature>
<feature type="compositionally biased region" description="Basic and acidic residues" evidence="1">
    <location>
        <begin position="206"/>
        <end position="217"/>
    </location>
</feature>
<dbReference type="EMBL" id="LJSK01000075">
    <property type="protein sequence ID" value="KPI87761.1"/>
    <property type="molecule type" value="Genomic_DNA"/>
</dbReference>
<feature type="compositionally biased region" description="Low complexity" evidence="1">
    <location>
        <begin position="385"/>
        <end position="401"/>
    </location>
</feature>
<name>A0A0N1HZX1_LEPSE</name>
<feature type="region of interest" description="Disordered" evidence="1">
    <location>
        <begin position="566"/>
        <end position="624"/>
    </location>
</feature>
<dbReference type="OrthoDB" id="266582at2759"/>
<feature type="compositionally biased region" description="Basic residues" evidence="1">
    <location>
        <begin position="266"/>
        <end position="277"/>
    </location>
</feature>
<feature type="region of interest" description="Disordered" evidence="1">
    <location>
        <begin position="164"/>
        <end position="225"/>
    </location>
</feature>
<sequence>MGKRSRSATATRLPVVSADRPSVSSASPHSPPFKKHAAGVGHGVGIDGDKDTSAVPYQACQEVQLSSAIPSVSSSSSPVESLTSSKTAQQGWGGFARAGRKRSRHAHIDLDNSLSDSSDSLRSSTRRRGEGGTLLGGSLFSPSTVKSLAAPVTNRTLVYDTAGALSPRSNDVPGRPTTASSAASSSPPRPPHRNVLLLTSTPAFLRRGEQRDTEGHSEGYSPTAGMASPLRFMRAAQEFLSPVRSTLLRGLSHVRKSVTGSSTAAVRRRPTAPRCRTKASTPSPPSPWGRLSSIKPARDHLPSLSVDPRSESGRRSRGGQRSQPVASMPTLLSLGVSSISGSRRSSVSATDVWGANENALSRAEGRRRPTIQRDSEDALGSSANVRRTSLSSSRLSSPTVRGMEEAANSTTYHRNNRWRQHHYTASEVMDPQTEGTNDVGSMVLTGPYDVRYASVSSLSESLVNVVSSSRSTAQSSLTSADAAAGTGAHQKIALSAAFDTSARATHLRHSGSLEDPNLSSILPDEEERAIRRRMQRHGCGRSQGKPAPAQKGLLPQQAATNVLELPSVGPPAADVTSTDFQARRGKPPRTSANFVSDAGGAQHSSGATSSTNRPRPERPPFQSVTASTPIWHLAGRTARTAFALCAVVAALWCVAATAWPLMALQAPYTGFHGRSFATTTTTSYAHTEAAFLYTYVNPVSDLQALYQIAPASLNAEEVDRLHRRTLSEGVERLERATQHLIPQDNSPPLYRLLYFRSMIHAYVAVQRNSGLYARSRDASHWRRLVSYPLADVLKYGFQRFGSLSRGVSLTRSLARDWLDRILTSVACSAQSEFVSCPSLLYIEEAMARAAAPFVYTDANEFYESSQRRRQLQEWRTRLHRDWGSEVYLETLLSYVRSSVQELARDYNC</sequence>
<evidence type="ECO:0000313" key="2">
    <source>
        <dbReference type="EMBL" id="KPI87761.1"/>
    </source>
</evidence>
<feature type="compositionally biased region" description="Low complexity" evidence="1">
    <location>
        <begin position="175"/>
        <end position="186"/>
    </location>
</feature>
<dbReference type="OMA" id="NCELYAR"/>
<reference evidence="2 3" key="1">
    <citation type="journal article" date="2015" name="PLoS Pathog.">
        <title>Leptomonas seymouri: Adaptations to the Dixenous Life Cycle Analyzed by Genome Sequencing, Transcriptome Profiling and Co-infection with Leishmania donovani.</title>
        <authorList>
            <person name="Kraeva N."/>
            <person name="Butenko A."/>
            <person name="Hlavacova J."/>
            <person name="Kostygov A."/>
            <person name="Myskova J."/>
            <person name="Grybchuk D."/>
            <person name="Lestinova T."/>
            <person name="Votypka J."/>
            <person name="Volf P."/>
            <person name="Opperdoes F."/>
            <person name="Flegontov P."/>
            <person name="Lukes J."/>
            <person name="Yurchenko V."/>
        </authorList>
    </citation>
    <scope>NUCLEOTIDE SEQUENCE [LARGE SCALE GENOMIC DNA]</scope>
    <source>
        <strain evidence="2 3">ATCC 30220</strain>
    </source>
</reference>
<dbReference type="Proteomes" id="UP000038009">
    <property type="component" value="Unassembled WGS sequence"/>
</dbReference>
<evidence type="ECO:0000313" key="3">
    <source>
        <dbReference type="Proteomes" id="UP000038009"/>
    </source>
</evidence>
<feature type="compositionally biased region" description="Low complexity" evidence="1">
    <location>
        <begin position="65"/>
        <end position="85"/>
    </location>
</feature>
<feature type="compositionally biased region" description="Low complexity" evidence="1">
    <location>
        <begin position="111"/>
        <end position="123"/>
    </location>
</feature>
<feature type="region of interest" description="Disordered" evidence="1">
    <location>
        <begin position="359"/>
        <end position="410"/>
    </location>
</feature>
<feature type="region of interest" description="Disordered" evidence="1">
    <location>
        <begin position="255"/>
        <end position="330"/>
    </location>
</feature>
<feature type="compositionally biased region" description="Basic and acidic residues" evidence="1">
    <location>
        <begin position="363"/>
        <end position="376"/>
    </location>
</feature>
<proteinExistence type="predicted"/>
<comment type="caution">
    <text evidence="2">The sequence shown here is derived from an EMBL/GenBank/DDBJ whole genome shotgun (WGS) entry which is preliminary data.</text>
</comment>
<protein>
    <submittedName>
        <fullName evidence="2">Uncharacterized protein</fullName>
    </submittedName>
</protein>
<organism evidence="2 3">
    <name type="scientific">Leptomonas seymouri</name>
    <dbReference type="NCBI Taxonomy" id="5684"/>
    <lineage>
        <taxon>Eukaryota</taxon>
        <taxon>Discoba</taxon>
        <taxon>Euglenozoa</taxon>
        <taxon>Kinetoplastea</taxon>
        <taxon>Metakinetoplastina</taxon>
        <taxon>Trypanosomatida</taxon>
        <taxon>Trypanosomatidae</taxon>
        <taxon>Leishmaniinae</taxon>
        <taxon>Leptomonas</taxon>
    </lineage>
</organism>
<accession>A0A0N1HZX1</accession>
<dbReference type="AlphaFoldDB" id="A0A0N1HZX1"/>
<evidence type="ECO:0000256" key="1">
    <source>
        <dbReference type="SAM" id="MobiDB-lite"/>
    </source>
</evidence>
<keyword evidence="3" id="KW-1185">Reference proteome</keyword>